<evidence type="ECO:0000256" key="1">
    <source>
        <dbReference type="RuleBase" id="RU000411"/>
    </source>
</evidence>
<protein>
    <submittedName>
        <fullName evidence="3">Serpin B4</fullName>
    </submittedName>
</protein>
<organism evidence="3 4">
    <name type="scientific">Crotalus adamanteus</name>
    <name type="common">Eastern diamondback rattlesnake</name>
    <dbReference type="NCBI Taxonomy" id="8729"/>
    <lineage>
        <taxon>Eukaryota</taxon>
        <taxon>Metazoa</taxon>
        <taxon>Chordata</taxon>
        <taxon>Craniata</taxon>
        <taxon>Vertebrata</taxon>
        <taxon>Euteleostomi</taxon>
        <taxon>Lepidosauria</taxon>
        <taxon>Squamata</taxon>
        <taxon>Bifurcata</taxon>
        <taxon>Unidentata</taxon>
        <taxon>Episquamata</taxon>
        <taxon>Toxicofera</taxon>
        <taxon>Serpentes</taxon>
        <taxon>Colubroidea</taxon>
        <taxon>Viperidae</taxon>
        <taxon>Crotalinae</taxon>
        <taxon>Crotalus</taxon>
    </lineage>
</organism>
<evidence type="ECO:0000259" key="2">
    <source>
        <dbReference type="SMART" id="SM00093"/>
    </source>
</evidence>
<gene>
    <name evidence="3" type="ORF">NXF25_008410</name>
</gene>
<dbReference type="Pfam" id="PF00079">
    <property type="entry name" value="Serpin"/>
    <property type="match status" value="1"/>
</dbReference>
<dbReference type="InterPro" id="IPR036186">
    <property type="entry name" value="Serpin_sf"/>
</dbReference>
<proteinExistence type="inferred from homology"/>
<accession>A0AAW1BNQ1</accession>
<name>A0AAW1BNQ1_CROAD</name>
<dbReference type="Proteomes" id="UP001474421">
    <property type="component" value="Unassembled WGS sequence"/>
</dbReference>
<dbReference type="InterPro" id="IPR023796">
    <property type="entry name" value="Serpin_dom"/>
</dbReference>
<evidence type="ECO:0000313" key="4">
    <source>
        <dbReference type="Proteomes" id="UP001474421"/>
    </source>
</evidence>
<dbReference type="PANTHER" id="PTHR11461">
    <property type="entry name" value="SERINE PROTEASE INHIBITOR, SERPIN"/>
    <property type="match status" value="1"/>
</dbReference>
<dbReference type="GO" id="GO:0004867">
    <property type="term" value="F:serine-type endopeptidase inhibitor activity"/>
    <property type="evidence" value="ECO:0007669"/>
    <property type="project" value="InterPro"/>
</dbReference>
<reference evidence="3 4" key="1">
    <citation type="journal article" date="2024" name="Proc. Natl. Acad. Sci. U.S.A.">
        <title>The genetic regulatory architecture and epigenomic basis for age-related changes in rattlesnake venom.</title>
        <authorList>
            <person name="Hogan M.P."/>
            <person name="Holding M.L."/>
            <person name="Nystrom G.S."/>
            <person name="Colston T.J."/>
            <person name="Bartlett D.A."/>
            <person name="Mason A.J."/>
            <person name="Ellsworth S.A."/>
            <person name="Rautsaw R.M."/>
            <person name="Lawrence K.C."/>
            <person name="Strickland J.L."/>
            <person name="He B."/>
            <person name="Fraser P."/>
            <person name="Margres M.J."/>
            <person name="Gilbert D.M."/>
            <person name="Gibbs H.L."/>
            <person name="Parkinson C.L."/>
            <person name="Rokyta D.R."/>
        </authorList>
    </citation>
    <scope>NUCLEOTIDE SEQUENCE [LARGE SCALE GENOMIC DNA]</scope>
    <source>
        <strain evidence="3">DRR0105</strain>
    </source>
</reference>
<dbReference type="EMBL" id="JAOTOJ010000003">
    <property type="protein sequence ID" value="KAK9403583.1"/>
    <property type="molecule type" value="Genomic_DNA"/>
</dbReference>
<dbReference type="Gene3D" id="2.30.39.10">
    <property type="entry name" value="Alpha-1-antitrypsin, domain 1"/>
    <property type="match status" value="2"/>
</dbReference>
<dbReference type="InterPro" id="IPR042178">
    <property type="entry name" value="Serpin_sf_1"/>
</dbReference>
<dbReference type="InterPro" id="IPR042185">
    <property type="entry name" value="Serpin_sf_2"/>
</dbReference>
<sequence>MALISIAIGSRGTTASQIKEALSFLSAEPETSTDVPLLGSPCYKSGGPYSHWKQIMSAITQPFKSYQMKLVQRLYLSESFEVLQSYKRCIKEINNSELESVDFMNSVEKVTEEMNSWSEKKTNGAIKNSFPANSILPSSLLVSATTFYFRGRFTSPFNPSKTHIAPFWTCKDRSINVQMMTQLGNFNIATIMKPSMKVLELPHENEEICSYFFVPEGPATIAEMLTTLATALISIAIGSHGTTASQIKEFLHFLSTEPETSTDVPLLGSPCYKSGGPYYHWKQIVSAITQHFQSYQMKLAQRFYVSHTFEVLRSYKRCIKEISNSELESVDFMNAAEKIREEMNSWCEKETNGAIKNSFPANSILPSSLLVSATTFYFRGRFTSPFNPSKTHIAPFWTCKDRSINVQMMTQLGNFNIAIITNPSMKVLELPHENGDICSYLCVPEGQATIAEVI</sequence>
<dbReference type="InterPro" id="IPR000215">
    <property type="entry name" value="Serpin_fam"/>
</dbReference>
<dbReference type="Gene3D" id="3.30.497.10">
    <property type="entry name" value="Antithrombin, subunit I, domain 2"/>
    <property type="match status" value="2"/>
</dbReference>
<dbReference type="PANTHER" id="PTHR11461:SF199">
    <property type="entry name" value="SERPIN B11"/>
    <property type="match status" value="1"/>
</dbReference>
<keyword evidence="4" id="KW-1185">Reference proteome</keyword>
<dbReference type="SMART" id="SM00093">
    <property type="entry name" value="SERPIN"/>
    <property type="match status" value="1"/>
</dbReference>
<feature type="domain" description="Serpin" evidence="2">
    <location>
        <begin position="1"/>
        <end position="385"/>
    </location>
</feature>
<comment type="caution">
    <text evidence="3">The sequence shown here is derived from an EMBL/GenBank/DDBJ whole genome shotgun (WGS) entry which is preliminary data.</text>
</comment>
<evidence type="ECO:0000313" key="3">
    <source>
        <dbReference type="EMBL" id="KAK9403583.1"/>
    </source>
</evidence>
<dbReference type="GO" id="GO:0005615">
    <property type="term" value="C:extracellular space"/>
    <property type="evidence" value="ECO:0007669"/>
    <property type="project" value="InterPro"/>
</dbReference>
<dbReference type="AlphaFoldDB" id="A0AAW1BNQ1"/>
<comment type="similarity">
    <text evidence="1">Belongs to the serpin family.</text>
</comment>
<dbReference type="SUPFAM" id="SSF56574">
    <property type="entry name" value="Serpins"/>
    <property type="match status" value="2"/>
</dbReference>